<dbReference type="RefSeq" id="WP_337891028.1">
    <property type="nucleotide sequence ID" value="NZ_JBAHVI010000012.1"/>
</dbReference>
<evidence type="ECO:0000313" key="2">
    <source>
        <dbReference type="Proteomes" id="UP001359781"/>
    </source>
</evidence>
<protein>
    <recommendedName>
        <fullName evidence="3">RecT-like ssDNA binding protein</fullName>
    </recommendedName>
</protein>
<proteinExistence type="predicted"/>
<accession>A0ABU8P2R6</accession>
<keyword evidence="2" id="KW-1185">Reference proteome</keyword>
<dbReference type="EMBL" id="JBAHVJ010000013">
    <property type="protein sequence ID" value="MEJ4100895.1"/>
    <property type="molecule type" value="Genomic_DNA"/>
</dbReference>
<dbReference type="Proteomes" id="UP001359781">
    <property type="component" value="Unassembled WGS sequence"/>
</dbReference>
<gene>
    <name evidence="1" type="ORF">V5S96_11085</name>
</gene>
<name>A0ABU8P2R6_9CORY</name>
<dbReference type="PROSITE" id="PS00430">
    <property type="entry name" value="TONB_DEPENDENT_REC_1"/>
    <property type="match status" value="1"/>
</dbReference>
<evidence type="ECO:0000313" key="1">
    <source>
        <dbReference type="EMBL" id="MEJ4100895.1"/>
    </source>
</evidence>
<reference evidence="1 2" key="1">
    <citation type="submission" date="2024-02" db="EMBL/GenBank/DDBJ databases">
        <title>Whole genome sequencing and characterization of Corynebacterium isolated from the ocular surface of dry eye disease sufferers.</title>
        <authorList>
            <person name="Naqvi M."/>
        </authorList>
    </citation>
    <scope>NUCLEOTIDE SEQUENCE [LARGE SCALE GENOMIC DNA]</scope>
    <source>
        <strain evidence="1 2">PCRF</strain>
    </source>
</reference>
<dbReference type="InterPro" id="IPR010916">
    <property type="entry name" value="TonB_box_CS"/>
</dbReference>
<evidence type="ECO:0008006" key="3">
    <source>
        <dbReference type="Google" id="ProtNLM"/>
    </source>
</evidence>
<sequence length="277" mass="29663">MSTEIQPLGGGMPDTTDEGLALLVRQAEAMEADHKLATALCNTQMVPQVFRGKPDDAAAAILYGAELGLKPQQALQQVFVVHGQPAIYARTMAGLLKAKGYTFETVESTDESVTVTGASPRGEMETSTWSIDRAKKAGYTSNKKYSSDPQAMLYAKALSEVCRKLAPDVLLGIRYAAEDLELEQRPVKATAKRMDGPGGERGAEAVRAALEAKKQQAGEDRTQLDKALAALTQVEDREHLDRIITHAQGIGMAPGQLTELAEAAAARAEELPEQEAA</sequence>
<comment type="caution">
    <text evidence="1">The sequence shown here is derived from an EMBL/GenBank/DDBJ whole genome shotgun (WGS) entry which is preliminary data.</text>
</comment>
<organism evidence="1 2">
    <name type="scientific">Corynebacterium mastitidis</name>
    <dbReference type="NCBI Taxonomy" id="161890"/>
    <lineage>
        <taxon>Bacteria</taxon>
        <taxon>Bacillati</taxon>
        <taxon>Actinomycetota</taxon>
        <taxon>Actinomycetes</taxon>
        <taxon>Mycobacteriales</taxon>
        <taxon>Corynebacteriaceae</taxon>
        <taxon>Corynebacterium</taxon>
    </lineage>
</organism>